<evidence type="ECO:0000256" key="1">
    <source>
        <dbReference type="ARBA" id="ARBA00023146"/>
    </source>
</evidence>
<dbReference type="EMBL" id="LCEW01000059">
    <property type="protein sequence ID" value="KKS78578.1"/>
    <property type="molecule type" value="Genomic_DNA"/>
</dbReference>
<gene>
    <name evidence="3" type="ORF">UV54_C0059G0006</name>
</gene>
<keyword evidence="3" id="KW-0436">Ligase</keyword>
<keyword evidence="1" id="KW-0030">Aminoacyl-tRNA synthetase</keyword>
<dbReference type="InterPro" id="IPR036621">
    <property type="entry name" value="Anticodon-bd_dom_sf"/>
</dbReference>
<dbReference type="Proteomes" id="UP000034213">
    <property type="component" value="Unassembled WGS sequence"/>
</dbReference>
<evidence type="ECO:0000313" key="4">
    <source>
        <dbReference type="Proteomes" id="UP000034213"/>
    </source>
</evidence>
<organism evidence="3 4">
    <name type="scientific">Candidatus Beckwithbacteria bacterium GW2011_GWA2_43_10</name>
    <dbReference type="NCBI Taxonomy" id="1618369"/>
    <lineage>
        <taxon>Bacteria</taxon>
        <taxon>Candidatus Beckwithiibacteriota</taxon>
    </lineage>
</organism>
<evidence type="ECO:0000259" key="2">
    <source>
        <dbReference type="Pfam" id="PF03129"/>
    </source>
</evidence>
<dbReference type="GO" id="GO:0006418">
    <property type="term" value="P:tRNA aminoacylation for protein translation"/>
    <property type="evidence" value="ECO:0007669"/>
    <property type="project" value="UniProtKB-ARBA"/>
</dbReference>
<comment type="caution">
    <text evidence="3">The sequence shown here is derived from an EMBL/GenBank/DDBJ whole genome shotgun (WGS) entry which is preliminary data.</text>
</comment>
<dbReference type="SUPFAM" id="SSF52954">
    <property type="entry name" value="Class II aaRS ABD-related"/>
    <property type="match status" value="1"/>
</dbReference>
<dbReference type="Gene3D" id="3.40.50.800">
    <property type="entry name" value="Anticodon-binding domain"/>
    <property type="match status" value="1"/>
</dbReference>
<dbReference type="InterPro" id="IPR004154">
    <property type="entry name" value="Anticodon-bd"/>
</dbReference>
<reference evidence="3 4" key="1">
    <citation type="journal article" date="2015" name="Nature">
        <title>rRNA introns, odd ribosomes, and small enigmatic genomes across a large radiation of phyla.</title>
        <authorList>
            <person name="Brown C.T."/>
            <person name="Hug L.A."/>
            <person name="Thomas B.C."/>
            <person name="Sharon I."/>
            <person name="Castelle C.J."/>
            <person name="Singh A."/>
            <person name="Wilkins M.J."/>
            <person name="Williams K.H."/>
            <person name="Banfield J.F."/>
        </authorList>
    </citation>
    <scope>NUCLEOTIDE SEQUENCE [LARGE SCALE GENOMIC DNA]</scope>
</reference>
<accession>A0A0G1EVI3</accession>
<dbReference type="GO" id="GO:0004812">
    <property type="term" value="F:aminoacyl-tRNA ligase activity"/>
    <property type="evidence" value="ECO:0007669"/>
    <property type="project" value="UniProtKB-KW"/>
</dbReference>
<evidence type="ECO:0000313" key="3">
    <source>
        <dbReference type="EMBL" id="KKS78578.1"/>
    </source>
</evidence>
<dbReference type="STRING" id="1618369.UV54_C0059G0006"/>
<protein>
    <submittedName>
        <fullName evidence="3">Threonine-tRNA ligase</fullName>
    </submittedName>
</protein>
<dbReference type="AlphaFoldDB" id="A0A0G1EVI3"/>
<dbReference type="Pfam" id="PF03129">
    <property type="entry name" value="HGTP_anticodon"/>
    <property type="match status" value="1"/>
</dbReference>
<name>A0A0G1EVI3_9BACT</name>
<proteinExistence type="predicted"/>
<sequence>MQSRIRDAEIQKIPYILILGDKEVKNKQLAVRQRGKGNIGKMNIDKFIGKIIKEINAKIL</sequence>
<feature type="domain" description="Anticodon-binding" evidence="2">
    <location>
        <begin position="1"/>
        <end position="53"/>
    </location>
</feature>